<evidence type="ECO:0000313" key="2">
    <source>
        <dbReference type="EMBL" id="KKS25544.1"/>
    </source>
</evidence>
<keyword evidence="1" id="KW-1133">Transmembrane helix</keyword>
<reference evidence="2 3" key="1">
    <citation type="journal article" date="2015" name="Nature">
        <title>rRNA introns, odd ribosomes, and small enigmatic genomes across a large radiation of phyla.</title>
        <authorList>
            <person name="Brown C.T."/>
            <person name="Hug L.A."/>
            <person name="Thomas B.C."/>
            <person name="Sharon I."/>
            <person name="Castelle C.J."/>
            <person name="Singh A."/>
            <person name="Wilkins M.J."/>
            <person name="Williams K.H."/>
            <person name="Banfield J.F."/>
        </authorList>
    </citation>
    <scope>NUCLEOTIDE SEQUENCE [LARGE SCALE GENOMIC DNA]</scope>
</reference>
<keyword evidence="1" id="KW-0472">Membrane</keyword>
<gene>
    <name evidence="2" type="ORF">UU85_C0002G0038</name>
</gene>
<sequence>MFSKILIGFLIFILFIHFLATANFWYWKIWWFDIPMHFFGGFWAAMLFFWLNSKFEILNSKITRLPDYLTVILITLSFVAFIGVFWEFFEYFYIAYVSKGGLTGSLAFQNKAIDFYTDTVKDLFFDLFGGSIFLIISKFPRNKDFHSE</sequence>
<organism evidence="2 3">
    <name type="scientific">Candidatus Wolfebacteria bacterium GW2011_GWA2_42_10</name>
    <dbReference type="NCBI Taxonomy" id="1619004"/>
    <lineage>
        <taxon>Bacteria</taxon>
        <taxon>Candidatus Wolfeibacteriota</taxon>
    </lineage>
</organism>
<dbReference type="Proteomes" id="UP000034256">
    <property type="component" value="Unassembled WGS sequence"/>
</dbReference>
<protein>
    <submittedName>
        <fullName evidence="2">Uncharacterized protein</fullName>
    </submittedName>
</protein>
<feature type="transmembrane region" description="Helical" evidence="1">
    <location>
        <begin position="7"/>
        <end position="28"/>
    </location>
</feature>
<dbReference type="InterPro" id="IPR014509">
    <property type="entry name" value="YjdF-like"/>
</dbReference>
<name>A0A0G0XKW5_9BACT</name>
<comment type="caution">
    <text evidence="2">The sequence shown here is derived from an EMBL/GenBank/DDBJ whole genome shotgun (WGS) entry which is preliminary data.</text>
</comment>
<dbReference type="Pfam" id="PF09997">
    <property type="entry name" value="DUF2238"/>
    <property type="match status" value="1"/>
</dbReference>
<feature type="transmembrane region" description="Helical" evidence="1">
    <location>
        <begin position="65"/>
        <end position="86"/>
    </location>
</feature>
<proteinExistence type="predicted"/>
<accession>A0A0G0XKW5</accession>
<feature type="transmembrane region" description="Helical" evidence="1">
    <location>
        <begin position="34"/>
        <end position="53"/>
    </location>
</feature>
<keyword evidence="1" id="KW-0812">Transmembrane</keyword>
<evidence type="ECO:0000313" key="3">
    <source>
        <dbReference type="Proteomes" id="UP000034256"/>
    </source>
</evidence>
<dbReference type="EMBL" id="LCCF01000002">
    <property type="protein sequence ID" value="KKS25544.1"/>
    <property type="molecule type" value="Genomic_DNA"/>
</dbReference>
<evidence type="ECO:0000256" key="1">
    <source>
        <dbReference type="SAM" id="Phobius"/>
    </source>
</evidence>
<dbReference type="AlphaFoldDB" id="A0A0G0XKW5"/>